<evidence type="ECO:0000256" key="10">
    <source>
        <dbReference type="PIRSR" id="PIRSR610347-2"/>
    </source>
</evidence>
<feature type="region of interest" description="Disordered" evidence="12">
    <location>
        <begin position="575"/>
        <end position="637"/>
    </location>
</feature>
<evidence type="ECO:0000256" key="5">
    <source>
        <dbReference type="ARBA" id="ARBA00022801"/>
    </source>
</evidence>
<feature type="binding site" evidence="10">
    <location>
        <position position="459"/>
    </location>
    <ligand>
        <name>substrate</name>
    </ligand>
</feature>
<proteinExistence type="inferred from homology"/>
<dbReference type="PANTHER" id="PTHR12415">
    <property type="entry name" value="TYROSYL-DNA PHOSPHODIESTERASE 1"/>
    <property type="match status" value="1"/>
</dbReference>
<organism evidence="14 15">
    <name type="scientific">Ceutorhynchus assimilis</name>
    <name type="common">cabbage seed weevil</name>
    <dbReference type="NCBI Taxonomy" id="467358"/>
    <lineage>
        <taxon>Eukaryota</taxon>
        <taxon>Metazoa</taxon>
        <taxon>Ecdysozoa</taxon>
        <taxon>Arthropoda</taxon>
        <taxon>Hexapoda</taxon>
        <taxon>Insecta</taxon>
        <taxon>Pterygota</taxon>
        <taxon>Neoptera</taxon>
        <taxon>Endopterygota</taxon>
        <taxon>Coleoptera</taxon>
        <taxon>Polyphaga</taxon>
        <taxon>Cucujiformia</taxon>
        <taxon>Curculionidae</taxon>
        <taxon>Ceutorhynchinae</taxon>
        <taxon>Ceutorhynchus</taxon>
    </lineage>
</organism>
<dbReference type="GO" id="GO:0005634">
    <property type="term" value="C:nucleus"/>
    <property type="evidence" value="ECO:0007669"/>
    <property type="project" value="UniProtKB-SubCell"/>
</dbReference>
<feature type="compositionally biased region" description="Basic and acidic residues" evidence="12">
    <location>
        <begin position="575"/>
        <end position="605"/>
    </location>
</feature>
<dbReference type="GO" id="GO:0004527">
    <property type="term" value="F:exonuclease activity"/>
    <property type="evidence" value="ECO:0007669"/>
    <property type="project" value="UniProtKB-KW"/>
</dbReference>
<reference evidence="14" key="1">
    <citation type="submission" date="2022-01" db="EMBL/GenBank/DDBJ databases">
        <authorList>
            <person name="King R."/>
        </authorList>
    </citation>
    <scope>NUCLEOTIDE SEQUENCE</scope>
</reference>
<protein>
    <recommendedName>
        <fullName evidence="16">Tyrosyl-DNA phosphodiesterase</fullName>
    </recommendedName>
</protein>
<dbReference type="OrthoDB" id="47785at2759"/>
<evidence type="ECO:0000256" key="7">
    <source>
        <dbReference type="ARBA" id="ARBA00023204"/>
    </source>
</evidence>
<evidence type="ECO:0000313" key="13">
    <source>
        <dbReference type="EMBL" id="CAG9764159.1"/>
    </source>
</evidence>
<dbReference type="GO" id="GO:0003697">
    <property type="term" value="F:single-stranded DNA binding"/>
    <property type="evidence" value="ECO:0007669"/>
    <property type="project" value="TreeGrafter"/>
</dbReference>
<feature type="binding site" evidence="10">
    <location>
        <position position="219"/>
    </location>
    <ligand>
        <name>substrate</name>
    </ligand>
</feature>
<feature type="active site" description="Proton donor/acceptor" evidence="9">
    <location>
        <position position="457"/>
    </location>
</feature>
<keyword evidence="8" id="KW-0539">Nucleus</keyword>
<accession>A0A9N9MI57</accession>
<dbReference type="GO" id="GO:0017005">
    <property type="term" value="F:3'-tyrosyl-DNA phosphodiesterase activity"/>
    <property type="evidence" value="ECO:0007669"/>
    <property type="project" value="TreeGrafter"/>
</dbReference>
<keyword evidence="4" id="KW-0227">DNA damage</keyword>
<feature type="active site" description="Nucleophile" evidence="9">
    <location>
        <position position="217"/>
    </location>
</feature>
<dbReference type="Pfam" id="PF06087">
    <property type="entry name" value="Tyr-DNA_phospho"/>
    <property type="match status" value="1"/>
</dbReference>
<gene>
    <name evidence="13" type="ORF">CEUTPL_LOCUS4804</name>
    <name evidence="14" type="ORF">CEUTPL_LOCUS4807</name>
</gene>
<keyword evidence="3" id="KW-0540">Nuclease</keyword>
<evidence type="ECO:0000256" key="4">
    <source>
        <dbReference type="ARBA" id="ARBA00022763"/>
    </source>
</evidence>
<keyword evidence="15" id="KW-1185">Reference proteome</keyword>
<keyword evidence="5" id="KW-0378">Hydrolase</keyword>
<name>A0A9N9MI57_9CUCU</name>
<keyword evidence="6" id="KW-0269">Exonuclease</keyword>
<dbReference type="GO" id="GO:0003690">
    <property type="term" value="F:double-stranded DNA binding"/>
    <property type="evidence" value="ECO:0007669"/>
    <property type="project" value="TreeGrafter"/>
</dbReference>
<feature type="site" description="Interaction with DNA" evidence="11">
    <location>
        <position position="482"/>
    </location>
</feature>
<evidence type="ECO:0000313" key="15">
    <source>
        <dbReference type="Proteomes" id="UP001152799"/>
    </source>
</evidence>
<evidence type="ECO:0000256" key="3">
    <source>
        <dbReference type="ARBA" id="ARBA00022722"/>
    </source>
</evidence>
<keyword evidence="7" id="KW-0234">DNA repair</keyword>
<evidence type="ECO:0000256" key="1">
    <source>
        <dbReference type="ARBA" id="ARBA00004123"/>
    </source>
</evidence>
<evidence type="ECO:0000256" key="6">
    <source>
        <dbReference type="ARBA" id="ARBA00022839"/>
    </source>
</evidence>
<dbReference type="PANTHER" id="PTHR12415:SF0">
    <property type="entry name" value="TYROSYL-DNA PHOSPHODIESTERASE 1"/>
    <property type="match status" value="1"/>
</dbReference>
<evidence type="ECO:0008006" key="16">
    <source>
        <dbReference type="Google" id="ProtNLM"/>
    </source>
</evidence>
<dbReference type="EMBL" id="OU892278">
    <property type="protein sequence ID" value="CAG9764162.1"/>
    <property type="molecule type" value="Genomic_DNA"/>
</dbReference>
<comment type="subcellular location">
    <subcellularLocation>
        <location evidence="1">Nucleus</location>
    </subcellularLocation>
</comment>
<dbReference type="Proteomes" id="UP001152799">
    <property type="component" value="Chromosome 2"/>
</dbReference>
<evidence type="ECO:0000256" key="8">
    <source>
        <dbReference type="ARBA" id="ARBA00023242"/>
    </source>
</evidence>
<evidence type="ECO:0000256" key="9">
    <source>
        <dbReference type="PIRSR" id="PIRSR610347-1"/>
    </source>
</evidence>
<sequence>MAEKESTSDDENCTTILLPDDRNEKYREILQQVKAGDAEAVFKQIPDKLKLLEENGDGEKKLYIFKAKSNDQAFFMCVPVDEYFELVSKLVWDKMGVNADRVTMEQRMKDAAPYNVFFNKLVHVPETDDQLYSIRFTDLLCPSLGKLKSSFHITYMADIFWILRQYAARKLHKLPMTIIHGYKKFEWPKPETMKKLYPDIDYYMNVLGEEEDFGCHHTKLSIFVYDDDSIRLVIGSANLYVNDWEIYNEQLWISPRCPKLPDGGSAFDGESPTGFKMFLLDYLCVYNDQNVESLGQWIDRVKATDFSDIKVALVYTVPGVHQPRKNGSLIHYLGHILSRDCVIPAPQKEHDSWCIVAQTASLGLIGKTPDEWLTTNFLKSLGSHKQSPYLPTLFKNSKILFNLVYPTMENCLDGHLKYRSAGCCRYTKNVKEAQPWLLKHKCLWKADGTKRSRVISHSKCYCRISPCWKKMSYYFLTSANLSRSAWGVKPNADSSIFVRSYEMGVLFLPKYFGEEYFETMEDPDRKNQKLFPIMFDLPLTPYGPEDESYCCEELIERLGLNDNDDKEKKIEAKNTDIENKEQSTRSLVEDEKFAKSQEKSTDKENQAAPAPVLSNKKDMKYMGKPVNNSFFPSFKKN</sequence>
<dbReference type="GO" id="GO:0006281">
    <property type="term" value="P:DNA repair"/>
    <property type="evidence" value="ECO:0007669"/>
    <property type="project" value="UniProtKB-KW"/>
</dbReference>
<evidence type="ECO:0000256" key="2">
    <source>
        <dbReference type="ARBA" id="ARBA00010205"/>
    </source>
</evidence>
<evidence type="ECO:0000256" key="11">
    <source>
        <dbReference type="PIRSR" id="PIRSR610347-3"/>
    </source>
</evidence>
<comment type="similarity">
    <text evidence="2">Belongs to the tyrosyl-DNA phosphodiesterase family.</text>
</comment>
<dbReference type="EMBL" id="OU892278">
    <property type="protein sequence ID" value="CAG9764159.1"/>
    <property type="molecule type" value="Genomic_DNA"/>
</dbReference>
<evidence type="ECO:0000313" key="14">
    <source>
        <dbReference type="EMBL" id="CAG9764162.1"/>
    </source>
</evidence>
<dbReference type="InterPro" id="IPR010347">
    <property type="entry name" value="Tdp1"/>
</dbReference>
<dbReference type="AlphaFoldDB" id="A0A9N9MI57"/>
<evidence type="ECO:0000256" key="12">
    <source>
        <dbReference type="SAM" id="MobiDB-lite"/>
    </source>
</evidence>
<dbReference type="Gene3D" id="3.30.870.10">
    <property type="entry name" value="Endonuclease Chain A"/>
    <property type="match status" value="2"/>
</dbReference>
<dbReference type="SUPFAM" id="SSF56024">
    <property type="entry name" value="Phospholipase D/nuclease"/>
    <property type="match status" value="2"/>
</dbReference>